<name>A0A1W2AH92_9FIRM</name>
<reference evidence="3 4" key="1">
    <citation type="submission" date="2017-04" db="EMBL/GenBank/DDBJ databases">
        <authorList>
            <person name="Afonso C.L."/>
            <person name="Miller P.J."/>
            <person name="Scott M.A."/>
            <person name="Spackman E."/>
            <person name="Goraichik I."/>
            <person name="Dimitrov K.M."/>
            <person name="Suarez D.L."/>
            <person name="Swayne D.E."/>
        </authorList>
    </citation>
    <scope>NUCLEOTIDE SEQUENCE [LARGE SCALE GENOMIC DNA]</scope>
    <source>
        <strain evidence="3 4">DSM 5090</strain>
    </source>
</reference>
<dbReference type="Proteomes" id="UP000192738">
    <property type="component" value="Unassembled WGS sequence"/>
</dbReference>
<evidence type="ECO:0000256" key="1">
    <source>
        <dbReference type="SAM" id="Phobius"/>
    </source>
</evidence>
<dbReference type="EMBL" id="FWXI01000005">
    <property type="protein sequence ID" value="SMC59983.1"/>
    <property type="molecule type" value="Genomic_DNA"/>
</dbReference>
<evidence type="ECO:0000313" key="3">
    <source>
        <dbReference type="EMBL" id="SMC59983.1"/>
    </source>
</evidence>
<dbReference type="Gene3D" id="3.30.70.1740">
    <property type="entry name" value="Bypass-of-forespore C, C-terminal domain"/>
    <property type="match status" value="1"/>
</dbReference>
<dbReference type="InterPro" id="IPR038117">
    <property type="entry name" value="BofC_C_sf"/>
</dbReference>
<organism evidence="3 4">
    <name type="scientific">Sporomusa malonica</name>
    <dbReference type="NCBI Taxonomy" id="112901"/>
    <lineage>
        <taxon>Bacteria</taxon>
        <taxon>Bacillati</taxon>
        <taxon>Bacillota</taxon>
        <taxon>Negativicutes</taxon>
        <taxon>Selenomonadales</taxon>
        <taxon>Sporomusaceae</taxon>
        <taxon>Sporomusa</taxon>
    </lineage>
</organism>
<dbReference type="STRING" id="112901.SAMN04488500_105292"/>
<sequence>MLSKFIAKLFSLHQNKLFAKLRPVVIGGLILLLSGIGYYSFHSNDEVKRPVPQQESEVVKQDGKIKISANTNVVQKIIYTKCNDEETFRTKPPDNLVGLNFNQVQKIYSGWSIEKFDTKEVEMTLKVDSLCREHANNMFIGIKDGYVAVFYGVPGTKAIVKEVTKISVNGLMPQDVQELHQGLVVQSKEELLKTLEGMQAR</sequence>
<keyword evidence="1" id="KW-1133">Transmembrane helix</keyword>
<dbReference type="OrthoDB" id="2082016at2"/>
<dbReference type="InterPro" id="IPR015050">
    <property type="entry name" value="BofC_C"/>
</dbReference>
<protein>
    <submittedName>
        <fullName evidence="3">BofC C-terminal domain-containing protein</fullName>
    </submittedName>
</protein>
<evidence type="ECO:0000313" key="4">
    <source>
        <dbReference type="Proteomes" id="UP000192738"/>
    </source>
</evidence>
<keyword evidence="1" id="KW-0472">Membrane</keyword>
<feature type="transmembrane region" description="Helical" evidence="1">
    <location>
        <begin position="21"/>
        <end position="41"/>
    </location>
</feature>
<accession>A0A1W2AH92</accession>
<gene>
    <name evidence="3" type="ORF">SAMN04488500_105292</name>
</gene>
<proteinExistence type="predicted"/>
<feature type="domain" description="Bypass of forespore C C-terminal" evidence="2">
    <location>
        <begin position="130"/>
        <end position="199"/>
    </location>
</feature>
<dbReference type="RefSeq" id="WP_084575201.1">
    <property type="nucleotide sequence ID" value="NZ_CP155572.1"/>
</dbReference>
<keyword evidence="4" id="KW-1185">Reference proteome</keyword>
<keyword evidence="1" id="KW-0812">Transmembrane</keyword>
<dbReference type="AlphaFoldDB" id="A0A1W2AH92"/>
<dbReference type="Pfam" id="PF08955">
    <property type="entry name" value="BofC_C"/>
    <property type="match status" value="1"/>
</dbReference>
<evidence type="ECO:0000259" key="2">
    <source>
        <dbReference type="Pfam" id="PF08955"/>
    </source>
</evidence>